<feature type="coiled-coil region" evidence="1">
    <location>
        <begin position="84"/>
        <end position="143"/>
    </location>
</feature>
<dbReference type="EMBL" id="LAZR01017814">
    <property type="protein sequence ID" value="KKL98860.1"/>
    <property type="molecule type" value="Genomic_DNA"/>
</dbReference>
<keyword evidence="1" id="KW-0175">Coiled coil</keyword>
<sequence>MAINNLTTEIYQLENTLSLIRERLNKLSEQALKEYPQIESEDPAVIITALGLKYEKLNTSTYDTGLRDLRTKYKKLREPLIRQLDKLDKEYKASKANVEANRQTISQESVKIEELQMLLNGEYERQELTIESIEKLKSKLELTQKEYDDA</sequence>
<name>A0A0F9IYZ3_9ZZZZ</name>
<reference evidence="2" key="1">
    <citation type="journal article" date="2015" name="Nature">
        <title>Complex archaea that bridge the gap between prokaryotes and eukaryotes.</title>
        <authorList>
            <person name="Spang A."/>
            <person name="Saw J.H."/>
            <person name="Jorgensen S.L."/>
            <person name="Zaremba-Niedzwiedzka K."/>
            <person name="Martijn J."/>
            <person name="Lind A.E."/>
            <person name="van Eijk R."/>
            <person name="Schleper C."/>
            <person name="Guy L."/>
            <person name="Ettema T.J."/>
        </authorList>
    </citation>
    <scope>NUCLEOTIDE SEQUENCE</scope>
</reference>
<organism evidence="2">
    <name type="scientific">marine sediment metagenome</name>
    <dbReference type="NCBI Taxonomy" id="412755"/>
    <lineage>
        <taxon>unclassified sequences</taxon>
        <taxon>metagenomes</taxon>
        <taxon>ecological metagenomes</taxon>
    </lineage>
</organism>
<protein>
    <submittedName>
        <fullName evidence="2">Uncharacterized protein</fullName>
    </submittedName>
</protein>
<dbReference type="AlphaFoldDB" id="A0A0F9IYZ3"/>
<evidence type="ECO:0000256" key="1">
    <source>
        <dbReference type="SAM" id="Coils"/>
    </source>
</evidence>
<gene>
    <name evidence="2" type="ORF">LCGC14_1820180</name>
</gene>
<proteinExistence type="predicted"/>
<evidence type="ECO:0000313" key="2">
    <source>
        <dbReference type="EMBL" id="KKL98860.1"/>
    </source>
</evidence>
<comment type="caution">
    <text evidence="2">The sequence shown here is derived from an EMBL/GenBank/DDBJ whole genome shotgun (WGS) entry which is preliminary data.</text>
</comment>
<feature type="coiled-coil region" evidence="1">
    <location>
        <begin position="3"/>
        <end position="41"/>
    </location>
</feature>
<accession>A0A0F9IYZ3</accession>